<accession>A0A5E4MT58</accession>
<evidence type="ECO:0000313" key="1">
    <source>
        <dbReference type="EMBL" id="VVC33150.1"/>
    </source>
</evidence>
<gene>
    <name evidence="1" type="ORF">CINCED_3A000594</name>
</gene>
<reference evidence="1 2" key="1">
    <citation type="submission" date="2019-08" db="EMBL/GenBank/DDBJ databases">
        <authorList>
            <person name="Alioto T."/>
            <person name="Alioto T."/>
            <person name="Gomez Garrido J."/>
        </authorList>
    </citation>
    <scope>NUCLEOTIDE SEQUENCE [LARGE SCALE GENOMIC DNA]</scope>
</reference>
<dbReference type="InterPro" id="IPR003433">
    <property type="entry name" value="Capsid_VP4_densovirus"/>
</dbReference>
<sequence>MTATKTADDKVSWSRINEFISKCDASSLIGKTVYVYDYTPAISYLTPPWNARFNGYVNSVNPTTKEFGMANMRSFQKNTIQIVDMSTFTENHKSINSIVHLDKKRFDNIFAEQTRYYSLIEMGQFARIGFTGPYTSGLQHYIMEFSCWRLSCSKND</sequence>
<dbReference type="Pfam" id="PF02336">
    <property type="entry name" value="Denso_VP4"/>
    <property type="match status" value="1"/>
</dbReference>
<evidence type="ECO:0000313" key="2">
    <source>
        <dbReference type="Proteomes" id="UP000325440"/>
    </source>
</evidence>
<protein>
    <submittedName>
        <fullName evidence="1">Capsid/spike protein, ssDNA virus</fullName>
    </submittedName>
</protein>
<dbReference type="InterPro" id="IPR016184">
    <property type="entry name" value="Capsid/spike_ssDNA_virus"/>
</dbReference>
<organism evidence="1 2">
    <name type="scientific">Cinara cedri</name>
    <dbReference type="NCBI Taxonomy" id="506608"/>
    <lineage>
        <taxon>Eukaryota</taxon>
        <taxon>Metazoa</taxon>
        <taxon>Ecdysozoa</taxon>
        <taxon>Arthropoda</taxon>
        <taxon>Hexapoda</taxon>
        <taxon>Insecta</taxon>
        <taxon>Pterygota</taxon>
        <taxon>Neoptera</taxon>
        <taxon>Paraneoptera</taxon>
        <taxon>Hemiptera</taxon>
        <taxon>Sternorrhyncha</taxon>
        <taxon>Aphidomorpha</taxon>
        <taxon>Aphidoidea</taxon>
        <taxon>Aphididae</taxon>
        <taxon>Lachninae</taxon>
        <taxon>Cinara</taxon>
    </lineage>
</organism>
<keyword evidence="2" id="KW-1185">Reference proteome</keyword>
<dbReference type="AlphaFoldDB" id="A0A5E4MT58"/>
<dbReference type="SUPFAM" id="SSF88645">
    <property type="entry name" value="ssDNA viruses"/>
    <property type="match status" value="1"/>
</dbReference>
<dbReference type="Proteomes" id="UP000325440">
    <property type="component" value="Unassembled WGS sequence"/>
</dbReference>
<proteinExistence type="predicted"/>
<dbReference type="EMBL" id="CABPRJ010000964">
    <property type="protein sequence ID" value="VVC33150.1"/>
    <property type="molecule type" value="Genomic_DNA"/>
</dbReference>
<name>A0A5E4MT58_9HEMI</name>